<evidence type="ECO:0000256" key="17">
    <source>
        <dbReference type="ARBA" id="ARBA00060276"/>
    </source>
</evidence>
<dbReference type="AlphaFoldDB" id="A0A8J1TV48"/>
<comment type="subcellular location">
    <subcellularLocation>
        <location evidence="1">Cell membrane</location>
        <topology evidence="1">Multi-pass membrane protein</topology>
    </subcellularLocation>
    <subcellularLocation>
        <location evidence="15">Peroxisome membrane</location>
    </subcellularLocation>
</comment>
<evidence type="ECO:0000256" key="3">
    <source>
        <dbReference type="ARBA" id="ARBA00022448"/>
    </source>
</evidence>
<evidence type="ECO:0000256" key="11">
    <source>
        <dbReference type="ARBA" id="ARBA00023136"/>
    </source>
</evidence>
<evidence type="ECO:0000256" key="7">
    <source>
        <dbReference type="ARBA" id="ARBA00022741"/>
    </source>
</evidence>
<dbReference type="GO" id="GO:0005324">
    <property type="term" value="F:long-chain fatty acid transmembrane transporter activity"/>
    <property type="evidence" value="ECO:0007669"/>
    <property type="project" value="TreeGrafter"/>
</dbReference>
<dbReference type="PANTHER" id="PTHR43107:SF22">
    <property type="entry name" value="VERY LONG-CHAIN ACYL-COA SYNTHETASE"/>
    <property type="match status" value="1"/>
</dbReference>
<evidence type="ECO:0000313" key="21">
    <source>
        <dbReference type="Proteomes" id="UP000749559"/>
    </source>
</evidence>
<dbReference type="PROSITE" id="PS00455">
    <property type="entry name" value="AMP_BINDING"/>
    <property type="match status" value="1"/>
</dbReference>
<keyword evidence="11" id="KW-0472">Membrane</keyword>
<dbReference type="GO" id="GO:0005886">
    <property type="term" value="C:plasma membrane"/>
    <property type="evidence" value="ECO:0007669"/>
    <property type="project" value="UniProtKB-SubCell"/>
</dbReference>
<reference evidence="20" key="1">
    <citation type="submission" date="2022-03" db="EMBL/GenBank/DDBJ databases">
        <authorList>
            <person name="Martin C."/>
        </authorList>
    </citation>
    <scope>NUCLEOTIDE SEQUENCE</scope>
</reference>
<sequence length="623" mass="69934">MLDILLTVLIGFIVLGILVHVRYPWIWLDIQFFLLVLRGLKRFIKWKNSGTFLPDLFEEAVRKDPNKVFLKYAEQVYTYKQADENANKISHCLKELGLQKGDILSLMMFNEPAFIWIYLGALKIGVKVAFLNYNLRAKSLLHSLDVSGGKILIIGAENELIKAIQDIKGPLENNSIPVYISGTSDPPPGFISLTNMYCNASKEPISATEREGVKVTDPACFIYTSGTTGLPKAAIVTHARCLRGSLVGSYADMAANDVFYIVMPLYHSASNLIAFGGVIASGATIVLRNKFSARCFWDDCRNYDVTIIQYIGEICRYLVAQPKNSQDGIHKIRVAYGNGLRSDIWQEFKDRFKIPRILEFYAATEGNAGFLNIDNKFGSVGRLSPLLQKIFPVEFVKYDIEQGAAVRDSNGRCIKAEKGEAGLMVCKIKKDSEFDGYKGQASLTNSKILQDVLVPGDQYFNSGDLFTRDDMYFIYFKDRIGDTFRFKGENVSTMEVSNVLSSCSFIQDACVYGVAVPGYDGKAGMAVVSLTEHQVELSNTHLRDIFHHLQELLPPYAQPKFLRLEKEISLTGTYKQMKVSYSQDGFNPAAIDSPLYIVDNRNKTYVVLDSKLYEEVVRGDFKL</sequence>
<evidence type="ECO:0000256" key="15">
    <source>
        <dbReference type="ARBA" id="ARBA00046271"/>
    </source>
</evidence>
<evidence type="ECO:0000256" key="6">
    <source>
        <dbReference type="ARBA" id="ARBA00022692"/>
    </source>
</evidence>
<dbReference type="NCBIfam" id="NF006134">
    <property type="entry name" value="PRK08279.1"/>
    <property type="match status" value="1"/>
</dbReference>
<dbReference type="InterPro" id="IPR045851">
    <property type="entry name" value="AMP-bd_C_sf"/>
</dbReference>
<protein>
    <recommendedName>
        <fullName evidence="18">Very long-chain fatty acid transport protein</fullName>
    </recommendedName>
    <alternativeName>
        <fullName evidence="14">Long-chain-fatty-acid--CoA ligase</fullName>
    </alternativeName>
    <alternativeName>
        <fullName evidence="19">Very-long-chain acyl-CoA synthetase</fullName>
    </alternativeName>
</protein>
<keyword evidence="3" id="KW-0813">Transport</keyword>
<dbReference type="GO" id="GO:0005778">
    <property type="term" value="C:peroxisomal membrane"/>
    <property type="evidence" value="ECO:0007669"/>
    <property type="project" value="UniProtKB-SubCell"/>
</dbReference>
<evidence type="ECO:0000256" key="10">
    <source>
        <dbReference type="ARBA" id="ARBA00023055"/>
    </source>
</evidence>
<evidence type="ECO:0000256" key="2">
    <source>
        <dbReference type="ARBA" id="ARBA00006432"/>
    </source>
</evidence>
<evidence type="ECO:0000256" key="18">
    <source>
        <dbReference type="ARBA" id="ARBA00068795"/>
    </source>
</evidence>
<keyword evidence="4" id="KW-1003">Cell membrane</keyword>
<name>A0A8J1TV48_OWEFU</name>
<comment type="function">
    <text evidence="17">Acyl-CoA synthetase required for both the import of long chain fatty acids (LCFAs) (C14-C18) and the activation very long chain fatty acids (VLCFAs) (C20-C26) by esterification of the fatty acids into metabolically active CoA-thioesters for subsequent degradation or incorporation into phospholipids. The transport and fatty acyl-CoA synthetase activities are genetically separable and are thus independent activities. Esterifies VLCFAs in the peroxisome matrix. The VLCFAs are actively transported into peroxisomes by a PXA1-PXA2 heterodimeric transporter in the peroxisomal membrane.</text>
</comment>
<evidence type="ECO:0000256" key="4">
    <source>
        <dbReference type="ARBA" id="ARBA00022475"/>
    </source>
</evidence>
<evidence type="ECO:0000313" key="20">
    <source>
        <dbReference type="EMBL" id="CAH1796472.1"/>
    </source>
</evidence>
<comment type="catalytic activity">
    <reaction evidence="13">
        <text>a very long-chain fatty acid + ATP + CoA = a very long-chain fatty acyl-CoA + AMP + diphosphate</text>
        <dbReference type="Rhea" id="RHEA:54536"/>
        <dbReference type="ChEBI" id="CHEBI:30616"/>
        <dbReference type="ChEBI" id="CHEBI:33019"/>
        <dbReference type="ChEBI" id="CHEBI:57287"/>
        <dbReference type="ChEBI" id="CHEBI:58950"/>
        <dbReference type="ChEBI" id="CHEBI:138261"/>
        <dbReference type="ChEBI" id="CHEBI:456215"/>
    </reaction>
    <physiologicalReaction direction="left-to-right" evidence="13">
        <dbReference type="Rhea" id="RHEA:54537"/>
    </physiologicalReaction>
</comment>
<dbReference type="GO" id="GO:0005789">
    <property type="term" value="C:endoplasmic reticulum membrane"/>
    <property type="evidence" value="ECO:0007669"/>
    <property type="project" value="TreeGrafter"/>
</dbReference>
<keyword evidence="8" id="KW-0067">ATP-binding</keyword>
<keyword evidence="5" id="KW-0436">Ligase</keyword>
<evidence type="ECO:0000256" key="16">
    <source>
        <dbReference type="ARBA" id="ARBA00048666"/>
    </source>
</evidence>
<keyword evidence="9" id="KW-1133">Transmembrane helix</keyword>
<dbReference type="InterPro" id="IPR020845">
    <property type="entry name" value="AMP-binding_CS"/>
</dbReference>
<keyword evidence="6" id="KW-0812">Transmembrane</keyword>
<dbReference type="GO" id="GO:0044539">
    <property type="term" value="P:long-chain fatty acid import into cell"/>
    <property type="evidence" value="ECO:0007669"/>
    <property type="project" value="TreeGrafter"/>
</dbReference>
<dbReference type="Pfam" id="PF13193">
    <property type="entry name" value="AMP-binding_C"/>
    <property type="match status" value="1"/>
</dbReference>
<keyword evidence="12" id="KW-0576">Peroxisome</keyword>
<dbReference type="InterPro" id="IPR025110">
    <property type="entry name" value="AMP-bd_C"/>
</dbReference>
<keyword evidence="21" id="KW-1185">Reference proteome</keyword>
<comment type="caution">
    <text evidence="20">The sequence shown here is derived from an EMBL/GenBank/DDBJ whole genome shotgun (WGS) entry which is preliminary data.</text>
</comment>
<evidence type="ECO:0000256" key="8">
    <source>
        <dbReference type="ARBA" id="ARBA00022840"/>
    </source>
</evidence>
<dbReference type="InterPro" id="IPR042099">
    <property type="entry name" value="ANL_N_sf"/>
</dbReference>
<accession>A0A8J1TV48</accession>
<comment type="catalytic activity">
    <reaction evidence="16">
        <text>tetracosanoate + ATP + CoA = tetracosanoyl-CoA + AMP + diphosphate</text>
        <dbReference type="Rhea" id="RHEA:33639"/>
        <dbReference type="ChEBI" id="CHEBI:30616"/>
        <dbReference type="ChEBI" id="CHEBI:31014"/>
        <dbReference type="ChEBI" id="CHEBI:33019"/>
        <dbReference type="ChEBI" id="CHEBI:57287"/>
        <dbReference type="ChEBI" id="CHEBI:65052"/>
        <dbReference type="ChEBI" id="CHEBI:456215"/>
    </reaction>
    <physiologicalReaction direction="left-to-right" evidence="16">
        <dbReference type="Rhea" id="RHEA:33640"/>
    </physiologicalReaction>
</comment>
<comment type="similarity">
    <text evidence="2">Belongs to the ATP-dependent AMP-binding enzyme family.</text>
</comment>
<proteinExistence type="inferred from homology"/>
<keyword evidence="10" id="KW-0445">Lipid transport</keyword>
<organism evidence="20 21">
    <name type="scientific">Owenia fusiformis</name>
    <name type="common">Polychaete worm</name>
    <dbReference type="NCBI Taxonomy" id="6347"/>
    <lineage>
        <taxon>Eukaryota</taxon>
        <taxon>Metazoa</taxon>
        <taxon>Spiralia</taxon>
        <taxon>Lophotrochozoa</taxon>
        <taxon>Annelida</taxon>
        <taxon>Polychaeta</taxon>
        <taxon>Sedentaria</taxon>
        <taxon>Canalipalpata</taxon>
        <taxon>Sabellida</taxon>
        <taxon>Oweniida</taxon>
        <taxon>Oweniidae</taxon>
        <taxon>Owenia</taxon>
    </lineage>
</organism>
<dbReference type="SUPFAM" id="SSF56801">
    <property type="entry name" value="Acetyl-CoA synthetase-like"/>
    <property type="match status" value="1"/>
</dbReference>
<evidence type="ECO:0000256" key="9">
    <source>
        <dbReference type="ARBA" id="ARBA00022989"/>
    </source>
</evidence>
<evidence type="ECO:0000256" key="5">
    <source>
        <dbReference type="ARBA" id="ARBA00022598"/>
    </source>
</evidence>
<dbReference type="GO" id="GO:0004467">
    <property type="term" value="F:long-chain fatty acid-CoA ligase activity"/>
    <property type="evidence" value="ECO:0007669"/>
    <property type="project" value="TreeGrafter"/>
</dbReference>
<gene>
    <name evidence="20" type="ORF">OFUS_LOCUS20878</name>
</gene>
<dbReference type="InterPro" id="IPR000873">
    <property type="entry name" value="AMP-dep_synth/lig_dom"/>
</dbReference>
<evidence type="ECO:0000256" key="13">
    <source>
        <dbReference type="ARBA" id="ARBA00036527"/>
    </source>
</evidence>
<evidence type="ECO:0000256" key="19">
    <source>
        <dbReference type="ARBA" id="ARBA00078285"/>
    </source>
</evidence>
<dbReference type="OrthoDB" id="549905at2759"/>
<dbReference type="Pfam" id="PF00501">
    <property type="entry name" value="AMP-binding"/>
    <property type="match status" value="1"/>
</dbReference>
<dbReference type="EMBL" id="CAIIXF020000010">
    <property type="protein sequence ID" value="CAH1796472.1"/>
    <property type="molecule type" value="Genomic_DNA"/>
</dbReference>
<evidence type="ECO:0000256" key="14">
    <source>
        <dbReference type="ARBA" id="ARBA00041297"/>
    </source>
</evidence>
<dbReference type="GO" id="GO:0005524">
    <property type="term" value="F:ATP binding"/>
    <property type="evidence" value="ECO:0007669"/>
    <property type="project" value="UniProtKB-KW"/>
</dbReference>
<keyword evidence="7" id="KW-0547">Nucleotide-binding</keyword>
<dbReference type="Proteomes" id="UP000749559">
    <property type="component" value="Unassembled WGS sequence"/>
</dbReference>
<evidence type="ECO:0000256" key="12">
    <source>
        <dbReference type="ARBA" id="ARBA00023140"/>
    </source>
</evidence>
<dbReference type="FunFam" id="3.40.50.12780:FF:000019">
    <property type="entry name" value="Long-chain fatty acid transporter"/>
    <property type="match status" value="1"/>
</dbReference>
<evidence type="ECO:0000256" key="1">
    <source>
        <dbReference type="ARBA" id="ARBA00004651"/>
    </source>
</evidence>
<dbReference type="Gene3D" id="3.40.50.12780">
    <property type="entry name" value="N-terminal domain of ligase-like"/>
    <property type="match status" value="1"/>
</dbReference>
<dbReference type="PANTHER" id="PTHR43107">
    <property type="entry name" value="LONG-CHAIN FATTY ACID TRANSPORT PROTEIN"/>
    <property type="match status" value="1"/>
</dbReference>
<dbReference type="Gene3D" id="3.30.300.30">
    <property type="match status" value="1"/>
</dbReference>